<dbReference type="Proteomes" id="UP000030748">
    <property type="component" value="Unassembled WGS sequence"/>
</dbReference>
<dbReference type="AlphaFoldDB" id="A0A022RWN0"/>
<feature type="region of interest" description="Disordered" evidence="1">
    <location>
        <begin position="1"/>
        <end position="22"/>
    </location>
</feature>
<feature type="compositionally biased region" description="Acidic residues" evidence="1">
    <location>
        <begin position="1"/>
        <end position="11"/>
    </location>
</feature>
<sequence>MSMTSDDESDTDSALLPPPPPPLSGDSPCILLYMSMISWQDSGRSWSIVDVVVVVMGRNGCMVLYPPPVAPHAGRRSWL</sequence>
<dbReference type="EMBL" id="KI630264">
    <property type="protein sequence ID" value="EYU43380.1"/>
    <property type="molecule type" value="Genomic_DNA"/>
</dbReference>
<reference evidence="2 3" key="1">
    <citation type="journal article" date="2013" name="Proc. Natl. Acad. Sci. U.S.A.">
        <title>Fine-scale variation in meiotic recombination in Mimulus inferred from population shotgun sequencing.</title>
        <authorList>
            <person name="Hellsten U."/>
            <person name="Wright K.M."/>
            <person name="Jenkins J."/>
            <person name="Shu S."/>
            <person name="Yuan Y."/>
            <person name="Wessler S.R."/>
            <person name="Schmutz J."/>
            <person name="Willis J.H."/>
            <person name="Rokhsar D.S."/>
        </authorList>
    </citation>
    <scope>NUCLEOTIDE SEQUENCE [LARGE SCALE GENOMIC DNA]</scope>
    <source>
        <strain evidence="3">cv. DUN x IM62</strain>
    </source>
</reference>
<evidence type="ECO:0000313" key="2">
    <source>
        <dbReference type="EMBL" id="EYU43380.1"/>
    </source>
</evidence>
<evidence type="ECO:0000256" key="1">
    <source>
        <dbReference type="SAM" id="MobiDB-lite"/>
    </source>
</evidence>
<protein>
    <submittedName>
        <fullName evidence="2">Uncharacterized protein</fullName>
    </submittedName>
</protein>
<accession>A0A022RWN0</accession>
<gene>
    <name evidence="2" type="ORF">MIMGU_mgv1a017362mg</name>
</gene>
<name>A0A022RWN0_ERYGU</name>
<keyword evidence="3" id="KW-1185">Reference proteome</keyword>
<organism evidence="2 3">
    <name type="scientific">Erythranthe guttata</name>
    <name type="common">Yellow monkey flower</name>
    <name type="synonym">Mimulus guttatus</name>
    <dbReference type="NCBI Taxonomy" id="4155"/>
    <lineage>
        <taxon>Eukaryota</taxon>
        <taxon>Viridiplantae</taxon>
        <taxon>Streptophyta</taxon>
        <taxon>Embryophyta</taxon>
        <taxon>Tracheophyta</taxon>
        <taxon>Spermatophyta</taxon>
        <taxon>Magnoliopsida</taxon>
        <taxon>eudicotyledons</taxon>
        <taxon>Gunneridae</taxon>
        <taxon>Pentapetalae</taxon>
        <taxon>asterids</taxon>
        <taxon>lamiids</taxon>
        <taxon>Lamiales</taxon>
        <taxon>Phrymaceae</taxon>
        <taxon>Erythranthe</taxon>
    </lineage>
</organism>
<evidence type="ECO:0000313" key="3">
    <source>
        <dbReference type="Proteomes" id="UP000030748"/>
    </source>
</evidence>
<proteinExistence type="predicted"/>